<dbReference type="CDD" id="cd01205">
    <property type="entry name" value="EVH1_WASP-like"/>
    <property type="match status" value="1"/>
</dbReference>
<dbReference type="Pfam" id="PF00568">
    <property type="entry name" value="WH1"/>
    <property type="match status" value="1"/>
</dbReference>
<evidence type="ECO:0000259" key="4">
    <source>
        <dbReference type="PROSITE" id="PS51082"/>
    </source>
</evidence>
<accession>A0A1E3Q399</accession>
<evidence type="ECO:0000256" key="2">
    <source>
        <dbReference type="SAM" id="MobiDB-lite"/>
    </source>
</evidence>
<dbReference type="OrthoDB" id="8963340at2759"/>
<dbReference type="Gene3D" id="2.30.29.30">
    <property type="entry name" value="Pleckstrin-homology domain (PH domain)/Phosphotyrosine-binding domain (PTB)"/>
    <property type="match status" value="1"/>
</dbReference>
<dbReference type="InterPro" id="IPR033927">
    <property type="entry name" value="WASPfam_EVH1"/>
</dbReference>
<dbReference type="InterPro" id="IPR003124">
    <property type="entry name" value="WH2_dom"/>
</dbReference>
<dbReference type="GO" id="GO:0030041">
    <property type="term" value="P:actin filament polymerization"/>
    <property type="evidence" value="ECO:0007669"/>
    <property type="project" value="EnsemblFungi"/>
</dbReference>
<feature type="compositionally biased region" description="Polar residues" evidence="2">
    <location>
        <begin position="647"/>
        <end position="658"/>
    </location>
</feature>
<dbReference type="InterPro" id="IPR000697">
    <property type="entry name" value="WH1/EVH1_dom"/>
</dbReference>
<dbReference type="PROSITE" id="PS51082">
    <property type="entry name" value="WH2"/>
    <property type="match status" value="1"/>
</dbReference>
<feature type="region of interest" description="Disordered" evidence="2">
    <location>
        <begin position="230"/>
        <end position="671"/>
    </location>
</feature>
<dbReference type="FunFam" id="2.30.29.30:FF:000281">
    <property type="entry name" value="Actin associated protein"/>
    <property type="match status" value="1"/>
</dbReference>
<feature type="compositionally biased region" description="Low complexity" evidence="2">
    <location>
        <begin position="300"/>
        <end position="311"/>
    </location>
</feature>
<evidence type="ECO:0000259" key="3">
    <source>
        <dbReference type="PROSITE" id="PS50229"/>
    </source>
</evidence>
<dbReference type="GO" id="GO:0032233">
    <property type="term" value="P:positive regulation of actin filament bundle assembly"/>
    <property type="evidence" value="ECO:0007669"/>
    <property type="project" value="EnsemblFungi"/>
</dbReference>
<evidence type="ECO:0000256" key="1">
    <source>
        <dbReference type="ARBA" id="ARBA00022553"/>
    </source>
</evidence>
<feature type="compositionally biased region" description="Pro residues" evidence="2">
    <location>
        <begin position="241"/>
        <end position="250"/>
    </location>
</feature>
<evidence type="ECO:0008006" key="7">
    <source>
        <dbReference type="Google" id="ProtNLM"/>
    </source>
</evidence>
<dbReference type="GO" id="GO:0071933">
    <property type="term" value="F:Arp2/3 complex binding"/>
    <property type="evidence" value="ECO:0007669"/>
    <property type="project" value="EnsemblFungi"/>
</dbReference>
<feature type="domain" description="WH1" evidence="3">
    <location>
        <begin position="17"/>
        <end position="128"/>
    </location>
</feature>
<dbReference type="Proteomes" id="UP000094385">
    <property type="component" value="Unassembled WGS sequence"/>
</dbReference>
<dbReference type="GO" id="GO:0051666">
    <property type="term" value="P:actin cortical patch localization"/>
    <property type="evidence" value="ECO:0007669"/>
    <property type="project" value="EnsemblFungi"/>
</dbReference>
<reference evidence="5 6" key="1">
    <citation type="journal article" date="2016" name="Proc. Natl. Acad. Sci. U.S.A.">
        <title>Comparative genomics of biotechnologically important yeasts.</title>
        <authorList>
            <person name="Riley R."/>
            <person name="Haridas S."/>
            <person name="Wolfe K.H."/>
            <person name="Lopes M.R."/>
            <person name="Hittinger C.T."/>
            <person name="Goeker M."/>
            <person name="Salamov A.A."/>
            <person name="Wisecaver J.H."/>
            <person name="Long T.M."/>
            <person name="Calvey C.H."/>
            <person name="Aerts A.L."/>
            <person name="Barry K.W."/>
            <person name="Choi C."/>
            <person name="Clum A."/>
            <person name="Coughlan A.Y."/>
            <person name="Deshpande S."/>
            <person name="Douglass A.P."/>
            <person name="Hanson S.J."/>
            <person name="Klenk H.-P."/>
            <person name="LaButti K.M."/>
            <person name="Lapidus A."/>
            <person name="Lindquist E.A."/>
            <person name="Lipzen A.M."/>
            <person name="Meier-Kolthoff J.P."/>
            <person name="Ohm R.A."/>
            <person name="Otillar R.P."/>
            <person name="Pangilinan J.L."/>
            <person name="Peng Y."/>
            <person name="Rokas A."/>
            <person name="Rosa C.A."/>
            <person name="Scheuner C."/>
            <person name="Sibirny A.A."/>
            <person name="Slot J.C."/>
            <person name="Stielow J.B."/>
            <person name="Sun H."/>
            <person name="Kurtzman C.P."/>
            <person name="Blackwell M."/>
            <person name="Grigoriev I.V."/>
            <person name="Jeffries T.W."/>
        </authorList>
    </citation>
    <scope>NUCLEOTIDE SEQUENCE [LARGE SCALE GENOMIC DNA]</scope>
    <source>
        <strain evidence="5 6">NRRL Y-11557</strain>
    </source>
</reference>
<dbReference type="SMART" id="SM00461">
    <property type="entry name" value="WH1"/>
    <property type="match status" value="1"/>
</dbReference>
<protein>
    <recommendedName>
        <fullName evidence="7">WH1 domain-containing protein</fullName>
    </recommendedName>
</protein>
<dbReference type="AlphaFoldDB" id="A0A1E3Q399"/>
<feature type="compositionally biased region" description="Gly residues" evidence="2">
    <location>
        <begin position="608"/>
        <end position="617"/>
    </location>
</feature>
<dbReference type="SUPFAM" id="SSF50729">
    <property type="entry name" value="PH domain-like"/>
    <property type="match status" value="1"/>
</dbReference>
<proteinExistence type="predicted"/>
<evidence type="ECO:0000313" key="6">
    <source>
        <dbReference type="Proteomes" id="UP000094385"/>
    </source>
</evidence>
<gene>
    <name evidence="5" type="ORF">LIPSTDRAFT_313340</name>
</gene>
<feature type="compositionally biased region" description="Pro residues" evidence="2">
    <location>
        <begin position="585"/>
        <end position="596"/>
    </location>
</feature>
<dbReference type="GO" id="GO:2000601">
    <property type="term" value="P:positive regulation of Arp2/3 complex-mediated actin nucleation"/>
    <property type="evidence" value="ECO:0007669"/>
    <property type="project" value="EnsemblFungi"/>
</dbReference>
<feature type="compositionally biased region" description="Low complexity" evidence="2">
    <location>
        <begin position="319"/>
        <end position="348"/>
    </location>
</feature>
<feature type="compositionally biased region" description="Basic and acidic residues" evidence="2">
    <location>
        <begin position="634"/>
        <end position="643"/>
    </location>
</feature>
<sequence>MPTLITSADKEKIKRAIPKASNKVIDAVVARLYIAYPDPNAWTFTGVSGAVALVNDLTGNTFFLKIVDIIGNRGVIWDQELYVDFQYNQDRAFFHTFELEECYAGLLFADDTEAHHFLKKVQHKDKYASKATLNNKNAIALKKPEKAVQGPRGDFLRYQKLGNNYTLASINNDNESDKKSVRSSDSKDDDVDPSWKNLVEKLQEMGITEEMLASNADILKDYIRGGGDGTSAKYIDKKAKGPPPPPPLQPPTSRTSAAQKAIPPPHPLLKTSTPPLPSPEAQSVPAGPLYKVPPPFNPATLPNLPPSSRSPAPRPSLTPSPSNGYSASSAYSSTPSPEPESPAASNAADNRRTPAPGHKYNVPPPFPTAGSAMAPRQPLPGSGQQLPARAQPPILPSRDSAGLSPVGSPPAQNVATRLVPAPPSLPPRVPVQNGLAPLFAQSTGHGPMPPPPPPHKHGSRTAVQNAAALAPPLPPPPYNRTSMLPVTANTVPPRPPPPPASYNNSSAQHQSSALPPPPPPPPVSYTKPAIVPQNVQQPMQYSAPAFVPPAPPIAYNAPTAIPINSTSSAPPPPSYKNSPSTGVGPIPPPPPPPPPLFEQGQSMPSPTAGGGGTGGGRDALMASIRGTAGVGHLKSVDKSHLERPLVLSQTSTSDTSRGSGADTPGNNASLQDALAAALSKRKTRVAGSGKAS</sequence>
<evidence type="ECO:0000313" key="5">
    <source>
        <dbReference type="EMBL" id="ODQ71964.1"/>
    </source>
</evidence>
<feature type="compositionally biased region" description="Pro residues" evidence="2">
    <location>
        <begin position="420"/>
        <end position="429"/>
    </location>
</feature>
<keyword evidence="1" id="KW-0597">Phosphoprotein</keyword>
<dbReference type="GO" id="GO:0003779">
    <property type="term" value="F:actin binding"/>
    <property type="evidence" value="ECO:0007669"/>
    <property type="project" value="EnsemblFungi"/>
</dbReference>
<feature type="compositionally biased region" description="Pro residues" evidence="2">
    <location>
        <begin position="514"/>
        <end position="523"/>
    </location>
</feature>
<feature type="domain" description="WH2" evidence="4">
    <location>
        <begin position="616"/>
        <end position="636"/>
    </location>
</feature>
<dbReference type="GO" id="GO:0140224">
    <property type="term" value="C:SLAC complex"/>
    <property type="evidence" value="ECO:0007669"/>
    <property type="project" value="EnsemblFungi"/>
</dbReference>
<dbReference type="InterPro" id="IPR011993">
    <property type="entry name" value="PH-like_dom_sf"/>
</dbReference>
<feature type="compositionally biased region" description="Polar residues" evidence="2">
    <location>
        <begin position="501"/>
        <end position="513"/>
    </location>
</feature>
<dbReference type="STRING" id="675824.A0A1E3Q399"/>
<feature type="region of interest" description="Disordered" evidence="2">
    <location>
        <begin position="168"/>
        <end position="194"/>
    </location>
</feature>
<dbReference type="GO" id="GO:0030479">
    <property type="term" value="C:actin cortical patch"/>
    <property type="evidence" value="ECO:0007669"/>
    <property type="project" value="EnsemblFungi"/>
</dbReference>
<dbReference type="PROSITE" id="PS50229">
    <property type="entry name" value="WH1"/>
    <property type="match status" value="1"/>
</dbReference>
<organism evidence="5 6">
    <name type="scientific">Lipomyces starkeyi NRRL Y-11557</name>
    <dbReference type="NCBI Taxonomy" id="675824"/>
    <lineage>
        <taxon>Eukaryota</taxon>
        <taxon>Fungi</taxon>
        <taxon>Dikarya</taxon>
        <taxon>Ascomycota</taxon>
        <taxon>Saccharomycotina</taxon>
        <taxon>Lipomycetes</taxon>
        <taxon>Lipomycetales</taxon>
        <taxon>Lipomycetaceae</taxon>
        <taxon>Lipomyces</taxon>
    </lineage>
</organism>
<feature type="compositionally biased region" description="Basic and acidic residues" evidence="2">
    <location>
        <begin position="175"/>
        <end position="186"/>
    </location>
</feature>
<name>A0A1E3Q399_LIPST</name>
<dbReference type="GO" id="GO:0045010">
    <property type="term" value="P:actin nucleation"/>
    <property type="evidence" value="ECO:0007669"/>
    <property type="project" value="EnsemblFungi"/>
</dbReference>
<keyword evidence="6" id="KW-1185">Reference proteome</keyword>
<dbReference type="EMBL" id="KV454296">
    <property type="protein sequence ID" value="ODQ71964.1"/>
    <property type="molecule type" value="Genomic_DNA"/>
</dbReference>
<feature type="compositionally biased region" description="Polar residues" evidence="2">
    <location>
        <begin position="479"/>
        <end position="490"/>
    </location>
</feature>